<reference evidence="2 3" key="1">
    <citation type="submission" date="2018-01" db="EMBL/GenBank/DDBJ databases">
        <title>The whole genome sequencing and assembly of Paenibacillus chitinolyticus KCCM 41400 strain.</title>
        <authorList>
            <person name="Kim J.-Y."/>
            <person name="Park M.-K."/>
            <person name="Lee Y.-J."/>
            <person name="Yi H."/>
            <person name="Bahn Y.-S."/>
            <person name="Kim J.F."/>
            <person name="Lee D.-W."/>
        </authorList>
    </citation>
    <scope>NUCLEOTIDE SEQUENCE [LARGE SCALE GENOMIC DNA]</scope>
    <source>
        <strain evidence="2 3">KCCM 41400</strain>
    </source>
</reference>
<dbReference type="Proteomes" id="UP000288943">
    <property type="component" value="Chromosome"/>
</dbReference>
<organism evidence="2 3">
    <name type="scientific">Paenibacillus chitinolyticus</name>
    <dbReference type="NCBI Taxonomy" id="79263"/>
    <lineage>
        <taxon>Bacteria</taxon>
        <taxon>Bacillati</taxon>
        <taxon>Bacillota</taxon>
        <taxon>Bacilli</taxon>
        <taxon>Bacillales</taxon>
        <taxon>Paenibacillaceae</taxon>
        <taxon>Paenibacillus</taxon>
    </lineage>
</organism>
<accession>A0A410X3Y6</accession>
<dbReference type="EMBL" id="CP026520">
    <property type="protein sequence ID" value="QAV21334.1"/>
    <property type="molecule type" value="Genomic_DNA"/>
</dbReference>
<evidence type="ECO:0000313" key="3">
    <source>
        <dbReference type="Proteomes" id="UP000288943"/>
    </source>
</evidence>
<evidence type="ECO:0000313" key="2">
    <source>
        <dbReference type="EMBL" id="QAV21334.1"/>
    </source>
</evidence>
<dbReference type="SUPFAM" id="SSF49785">
    <property type="entry name" value="Galactose-binding domain-like"/>
    <property type="match status" value="1"/>
</dbReference>
<dbReference type="GeneID" id="95378667"/>
<dbReference type="KEGG" id="pchi:PC41400_28160"/>
<sequence length="426" mass="48023">MKKTISIFLILQMISVISMFGVHAQEIVSNVYDSKGRISYSSFISNNKFVEYKYDKNGNTIRKNLWGDNAYKKMSSIIGRNESFETDNNQDGIADDWLISGQVKASMSSDSKYGKYSQRLETIDDGGAFRQELGNLSAGRHFLVMLDYKANASNTVSMRLNDTQTDWGLNLGYNYFITDNTWRTAYVKFTSTGKPINLVAAYFDPGSHVVNIDGLRLYEITTAVYDQINSNPEYTGDSLIEKFSYGDLLDYKGDFELDDNNDGNANGWNVDGHSVSSLSHESVYGNTSQQLELDGEWASLNQELGTLTEGSYYLFLVSYKATSSTTVSMRVNDTQTNWGLNLGYKYFKTDDTWRRAHIKFQATGNPITIIGAYLDSGVSKVQVDGARLYKISESIYNRIDNEEGYSGDLLYLKYPYNSFNEILGDT</sequence>
<feature type="signal peptide" evidence="1">
    <location>
        <begin position="1"/>
        <end position="24"/>
    </location>
</feature>
<dbReference type="Gene3D" id="2.60.120.260">
    <property type="entry name" value="Galactose-binding domain-like"/>
    <property type="match status" value="2"/>
</dbReference>
<name>A0A410X3Y6_9BACL</name>
<evidence type="ECO:0008006" key="4">
    <source>
        <dbReference type="Google" id="ProtNLM"/>
    </source>
</evidence>
<dbReference type="AlphaFoldDB" id="A0A410X3Y6"/>
<keyword evidence="1" id="KW-0732">Signal</keyword>
<gene>
    <name evidence="2" type="ORF">PC41400_28160</name>
</gene>
<protein>
    <recommendedName>
        <fullName evidence="4">CBM-cenC domain-containing protein</fullName>
    </recommendedName>
</protein>
<proteinExistence type="predicted"/>
<dbReference type="InterPro" id="IPR008979">
    <property type="entry name" value="Galactose-bd-like_sf"/>
</dbReference>
<feature type="chain" id="PRO_5019325096" description="CBM-cenC domain-containing protein" evidence="1">
    <location>
        <begin position="25"/>
        <end position="426"/>
    </location>
</feature>
<dbReference type="RefSeq" id="WP_042235059.1">
    <property type="nucleotide sequence ID" value="NZ_CP026520.1"/>
</dbReference>
<evidence type="ECO:0000256" key="1">
    <source>
        <dbReference type="SAM" id="SignalP"/>
    </source>
</evidence>
<dbReference type="OrthoDB" id="7820733at2"/>